<dbReference type="GO" id="GO:0016740">
    <property type="term" value="F:transferase activity"/>
    <property type="evidence" value="ECO:0007669"/>
    <property type="project" value="UniProtKB-KW"/>
</dbReference>
<feature type="compositionally biased region" description="Basic and acidic residues" evidence="5">
    <location>
        <begin position="1199"/>
        <end position="1215"/>
    </location>
</feature>
<evidence type="ECO:0000256" key="2">
    <source>
        <dbReference type="ARBA" id="ARBA00022786"/>
    </source>
</evidence>
<dbReference type="Pfam" id="PF13639">
    <property type="entry name" value="zf-RING_2"/>
    <property type="match status" value="1"/>
</dbReference>
<dbReference type="CDD" id="cd16454">
    <property type="entry name" value="RING-H2_PA-TM-RING"/>
    <property type="match status" value="1"/>
</dbReference>
<dbReference type="PROSITE" id="PS50089">
    <property type="entry name" value="ZF_RING_2"/>
    <property type="match status" value="1"/>
</dbReference>
<feature type="compositionally biased region" description="Polar residues" evidence="5">
    <location>
        <begin position="248"/>
        <end position="264"/>
    </location>
</feature>
<sequence length="1780" mass="195206">MVQYPWFKRFLISNRDHVPPKESSRFEYHPFRKIYVYSSWMQETERLAADPAPGISASPHEDNLRYFDVTIAGPGGSPFEGGAFKLELFLPEEYPMSPPKVRFLTKIYHPNIDKLGRICLDILKDKWSPALQIRTVLLSIQALLSAPNPDDPLATDVAKHYKENESDAIRVSKEWTENVFCNLAVCAGTPIGLWALISEIGTEGPTMSGSTAAQLYTYVPGTSTHTFSMNYSSSDNSTYLTSSVGAGPSTQPSTNPNGENTPGSTKRPFPWASSESQERDKRPRSGSGNGNAATSAIPDDLEETMSTDESAYASAAESPNPNFSRSPTRPDWPLSTVDDPETRAPAVAPRIPTPAALRSSSPLHLPNFAPLRLALPPRSTSTNNVASSEPRAQPLDLGWLTQQLDEALPPPRDRAFSLSFGSASVDSALPLPQHSRAGSTRVPLPWVDIEGESVGSSLLATSESVSASLEPGSGSGSLGPSSIARSATSSPGAASTVRSDHSPRTIAPANHSPPAVTATRRPLSLNLLNFPLAPGPDSPSTAFPTSASPRTSAFDLAVTPPGSALPSFVARMMEVDSPVHSGGDSYISSQAELYTPSADRTESYVPSPSQTGTFVPSEPQMPYGPPLPQTESYPSSPQLDGGDASLDALRRFMRQEGTARTGLVHQESSELMEHQGTGLLRQSERGNSSSVSPNQAQAGMAVGSYFPPVETDERQPHAGEVLRGVPLSTSGHEQQHHLEQTPPEHLPQIGPEQLSSYTHTEEVPRNGHNEQAISNNPSKRRFDLRIDLLAPPEPGRMSWSDLFGPRTPETGGSEVAMGTRGSEISTGTRGSETTTALRSSEATMGTASTRETDIGMGTRRPVDIATTTSRAQLGSTSTPYLLKMHKRYEFESHTTGIGQPHYNVVRGQCLSSTANIERSVDGSIPRTGLLHPSLSSRDRPTEPECLLRSPQATPDPSPTYDATSTLARYQTFAQSIDEIRRSPPLQQSAPPEPSWGGSGSNRSSWAFPRHEPPQYHPSPPTDGNWLREWESQRDRRSRAAREDYIRRRDSDYSHNDRRHDTGYTGNEEVPRRPPMAQLSDTQAQGQGQVWPDFVARSRPHPRPMTRASLVATGFADSDLWPENDESNTRLWGEIPRPARRPEVLPARSNDIAAPMQFLPGNHEGGMVFTESASHVLRASLVDTSRRASDGPTRPLPPAESERVRVSSRERWESHLTRSQVQLERVRQLLHRSHDPRERDTSRRHPPESPTYHPHRRSFLSPLDNENPPSNMSSDSRRSSVSAVAWPHPGATEAPPPRPFTMHEGDRPEWPSSDTPTRNNTLTHELMRASSLRGRRRRTLLPESASRRDSTGFMHSVNNALNQVESGLLELSALANEGNDHTHHYGPQHEPGPTRPHSPSHSGHTGWVYEPTERNPTPPPTLPPFEFSSAQRTSGWPAERYIHPAGGSSGLGSELPLEYPSRRTPTRGLDGYLEQRQSARDSSSTRGTRASSYANEGSWRSNGPSNEWWSNDVPPPSLPSHMPLRDRLLFRPSGGSHQSVASSRQAESGNNRNSNMGSSIQTQSPSATFGRLHRRRLSPPAPPHQPSVSSSLLRPFANQNNSTSPTRSYSRFSHFLPRRNSGRGGGGSSDDNDEWHHAEQATRRFFLRSRGRTRPQPPSGDYLRDDEFDDSYEGLLRLAARIGDAKPRGTPAEVIRSMLSCRYGDSPEARAEARCPICLDDYSSEDVVTVVKRCSHWFHRECVQQWLSNSRTCPVCRGQADGEESEPQAGPSTRASDNSWV</sequence>
<dbReference type="SUPFAM" id="SSF54495">
    <property type="entry name" value="UBC-like"/>
    <property type="match status" value="1"/>
</dbReference>
<dbReference type="PANTHER" id="PTHR24068">
    <property type="entry name" value="UBIQUITIN-CONJUGATING ENZYME E2"/>
    <property type="match status" value="1"/>
</dbReference>
<keyword evidence="2" id="KW-0833">Ubl conjugation pathway</keyword>
<feature type="domain" description="RING-type" evidence="6">
    <location>
        <begin position="1714"/>
        <end position="1756"/>
    </location>
</feature>
<dbReference type="EMBL" id="JACYCF010000010">
    <property type="protein sequence ID" value="KAF8754676.1"/>
    <property type="molecule type" value="Genomic_DNA"/>
</dbReference>
<feature type="compositionally biased region" description="Low complexity" evidence="5">
    <location>
        <begin position="466"/>
        <end position="482"/>
    </location>
</feature>
<feature type="compositionally biased region" description="Polar residues" evidence="5">
    <location>
        <begin position="685"/>
        <end position="695"/>
    </location>
</feature>
<feature type="compositionally biased region" description="Basic and acidic residues" evidence="5">
    <location>
        <begin position="759"/>
        <end position="768"/>
    </location>
</feature>
<feature type="region of interest" description="Disordered" evidence="5">
    <location>
        <begin position="730"/>
        <end position="779"/>
    </location>
</feature>
<feature type="region of interest" description="Disordered" evidence="5">
    <location>
        <begin position="809"/>
        <end position="847"/>
    </location>
</feature>
<feature type="compositionally biased region" description="Polar residues" evidence="5">
    <location>
        <begin position="1769"/>
        <end position="1780"/>
    </location>
</feature>
<evidence type="ECO:0000256" key="3">
    <source>
        <dbReference type="PROSITE-ProRule" id="PRU00175"/>
    </source>
</evidence>
<feature type="compositionally biased region" description="Polar residues" evidence="5">
    <location>
        <begin position="1311"/>
        <end position="1322"/>
    </location>
</feature>
<dbReference type="InterPro" id="IPR013083">
    <property type="entry name" value="Znf_RING/FYVE/PHD"/>
</dbReference>
<feature type="compositionally biased region" description="Polar residues" evidence="5">
    <location>
        <begin position="822"/>
        <end position="847"/>
    </location>
</feature>
<feature type="region of interest" description="Disordered" evidence="5">
    <location>
        <begin position="980"/>
        <end position="1086"/>
    </location>
</feature>
<keyword evidence="3" id="KW-0479">Metal-binding</keyword>
<name>A0A8H7IDI9_9AGAM</name>
<feature type="domain" description="UBC core" evidence="7">
    <location>
        <begin position="35"/>
        <end position="181"/>
    </location>
</feature>
<dbReference type="InterPro" id="IPR016135">
    <property type="entry name" value="UBQ-conjugating_enzyme/RWD"/>
</dbReference>
<evidence type="ECO:0000256" key="5">
    <source>
        <dbReference type="SAM" id="MobiDB-lite"/>
    </source>
</evidence>
<dbReference type="FunFam" id="3.10.110.10:FF:000073">
    <property type="entry name" value="Ubiquitin-conjugating enzyme E2 N"/>
    <property type="match status" value="1"/>
</dbReference>
<organism evidence="8 9">
    <name type="scientific">Rhizoctonia solani</name>
    <dbReference type="NCBI Taxonomy" id="456999"/>
    <lineage>
        <taxon>Eukaryota</taxon>
        <taxon>Fungi</taxon>
        <taxon>Dikarya</taxon>
        <taxon>Basidiomycota</taxon>
        <taxon>Agaricomycotina</taxon>
        <taxon>Agaricomycetes</taxon>
        <taxon>Cantharellales</taxon>
        <taxon>Ceratobasidiaceae</taxon>
        <taxon>Rhizoctonia</taxon>
    </lineage>
</organism>
<dbReference type="Pfam" id="PF00179">
    <property type="entry name" value="UQ_con"/>
    <property type="match status" value="1"/>
</dbReference>
<dbReference type="InterPro" id="IPR023313">
    <property type="entry name" value="UBQ-conjugating_AS"/>
</dbReference>
<feature type="region of interest" description="Disordered" evidence="5">
    <location>
        <begin position="1377"/>
        <end position="1633"/>
    </location>
</feature>
<feature type="region of interest" description="Disordered" evidence="5">
    <location>
        <begin position="1756"/>
        <end position="1780"/>
    </location>
</feature>
<feature type="compositionally biased region" description="Basic and acidic residues" evidence="5">
    <location>
        <begin position="1223"/>
        <end position="1246"/>
    </location>
</feature>
<dbReference type="Gene3D" id="3.10.110.10">
    <property type="entry name" value="Ubiquitin Conjugating Enzyme"/>
    <property type="match status" value="1"/>
</dbReference>
<gene>
    <name evidence="8" type="ORF">RHS01_05970</name>
</gene>
<feature type="region of interest" description="Disordered" evidence="5">
    <location>
        <begin position="465"/>
        <end position="517"/>
    </location>
</feature>
<feature type="compositionally biased region" description="Basic and acidic residues" evidence="5">
    <location>
        <begin position="1025"/>
        <end position="1061"/>
    </location>
</feature>
<feature type="compositionally biased region" description="Polar residues" evidence="5">
    <location>
        <begin position="950"/>
        <end position="962"/>
    </location>
</feature>
<feature type="region of interest" description="Disordered" evidence="5">
    <location>
        <begin position="240"/>
        <end position="347"/>
    </location>
</feature>
<evidence type="ECO:0000313" key="8">
    <source>
        <dbReference type="EMBL" id="KAF8754676.1"/>
    </source>
</evidence>
<dbReference type="GO" id="GO:0008270">
    <property type="term" value="F:zinc ion binding"/>
    <property type="evidence" value="ECO:0007669"/>
    <property type="project" value="UniProtKB-KW"/>
</dbReference>
<reference evidence="8" key="1">
    <citation type="submission" date="2020-09" db="EMBL/GenBank/DDBJ databases">
        <title>Comparative genome analyses of four rice-infecting Rhizoctonia solani isolates reveal extensive enrichment of homogalacturonan modification genes.</title>
        <authorList>
            <person name="Lee D.-Y."/>
            <person name="Jeon J."/>
            <person name="Kim K.-T."/>
            <person name="Cheong K."/>
            <person name="Song H."/>
            <person name="Choi G."/>
            <person name="Ko J."/>
            <person name="Opiyo S.O."/>
            <person name="Zuo S."/>
            <person name="Madhav S."/>
            <person name="Lee Y.-H."/>
            <person name="Wang G.-L."/>
        </authorList>
    </citation>
    <scope>NUCLEOTIDE SEQUENCE</scope>
    <source>
        <strain evidence="8">AG1-IA B2</strain>
    </source>
</reference>
<evidence type="ECO:0000259" key="6">
    <source>
        <dbReference type="PROSITE" id="PS50089"/>
    </source>
</evidence>
<feature type="compositionally biased region" description="Polar residues" evidence="5">
    <location>
        <begin position="317"/>
        <end position="327"/>
    </location>
</feature>
<feature type="region of interest" description="Disordered" evidence="5">
    <location>
        <begin position="1182"/>
        <end position="1351"/>
    </location>
</feature>
<feature type="compositionally biased region" description="Polar residues" evidence="5">
    <location>
        <begin position="1585"/>
        <end position="1610"/>
    </location>
</feature>
<dbReference type="SMART" id="SM00212">
    <property type="entry name" value="UBCc"/>
    <property type="match status" value="1"/>
</dbReference>
<dbReference type="SUPFAM" id="SSF57850">
    <property type="entry name" value="RING/U-box"/>
    <property type="match status" value="1"/>
</dbReference>
<feature type="active site" description="Glycyl thioester intermediate" evidence="4">
    <location>
        <position position="119"/>
    </location>
</feature>
<dbReference type="InterPro" id="IPR001841">
    <property type="entry name" value="Znf_RING"/>
</dbReference>
<feature type="compositionally biased region" description="Low complexity" evidence="5">
    <location>
        <begin position="1547"/>
        <end position="1558"/>
    </location>
</feature>
<protein>
    <submittedName>
        <fullName evidence="8">Uncharacterized protein</fullName>
    </submittedName>
</protein>
<dbReference type="CDD" id="cd23813">
    <property type="entry name" value="UBCc_UBE2N"/>
    <property type="match status" value="1"/>
</dbReference>
<feature type="compositionally biased region" description="Low complexity" evidence="5">
    <location>
        <begin position="1266"/>
        <end position="1284"/>
    </location>
</feature>
<feature type="compositionally biased region" description="Polar residues" evidence="5">
    <location>
        <begin position="604"/>
        <end position="614"/>
    </location>
</feature>
<dbReference type="PROSITE" id="PS00183">
    <property type="entry name" value="UBC_1"/>
    <property type="match status" value="1"/>
</dbReference>
<dbReference type="InterPro" id="IPR000608">
    <property type="entry name" value="UBC"/>
</dbReference>
<dbReference type="SMART" id="SM00184">
    <property type="entry name" value="RING"/>
    <property type="match status" value="1"/>
</dbReference>
<feature type="region of interest" description="Disordered" evidence="5">
    <location>
        <begin position="1645"/>
        <end position="1665"/>
    </location>
</feature>
<feature type="compositionally biased region" description="Polar residues" evidence="5">
    <location>
        <begin position="1479"/>
        <end position="1508"/>
    </location>
</feature>
<dbReference type="Gene3D" id="3.30.40.10">
    <property type="entry name" value="Zinc/RING finger domain, C3HC4 (zinc finger)"/>
    <property type="match status" value="1"/>
</dbReference>
<evidence type="ECO:0000313" key="9">
    <source>
        <dbReference type="Proteomes" id="UP000614334"/>
    </source>
</evidence>
<proteinExistence type="predicted"/>
<keyword evidence="3" id="KW-0862">Zinc</keyword>
<evidence type="ECO:0000256" key="4">
    <source>
        <dbReference type="PROSITE-ProRule" id="PRU10133"/>
    </source>
</evidence>
<feature type="region of interest" description="Disordered" evidence="5">
    <location>
        <begin position="921"/>
        <end position="962"/>
    </location>
</feature>
<evidence type="ECO:0000256" key="1">
    <source>
        <dbReference type="ARBA" id="ARBA00022679"/>
    </source>
</evidence>
<evidence type="ECO:0000259" key="7">
    <source>
        <dbReference type="PROSITE" id="PS50127"/>
    </source>
</evidence>
<dbReference type="Proteomes" id="UP000614334">
    <property type="component" value="Unassembled WGS sequence"/>
</dbReference>
<feature type="region of interest" description="Disordered" evidence="5">
    <location>
        <begin position="597"/>
        <end position="643"/>
    </location>
</feature>
<keyword evidence="1" id="KW-0808">Transferase</keyword>
<comment type="caution">
    <text evidence="8">The sequence shown here is derived from an EMBL/GenBank/DDBJ whole genome shotgun (WGS) entry which is preliminary data.</text>
</comment>
<dbReference type="PROSITE" id="PS50127">
    <property type="entry name" value="UBC_2"/>
    <property type="match status" value="1"/>
</dbReference>
<feature type="compositionally biased region" description="Polar residues" evidence="5">
    <location>
        <begin position="629"/>
        <end position="638"/>
    </location>
</feature>
<accession>A0A8H7IDI9</accession>
<keyword evidence="3" id="KW-0863">Zinc-finger</keyword>
<feature type="compositionally biased region" description="Polar residues" evidence="5">
    <location>
        <begin position="1534"/>
        <end position="1546"/>
    </location>
</feature>
<feature type="compositionally biased region" description="Polar residues" evidence="5">
    <location>
        <begin position="483"/>
        <end position="497"/>
    </location>
</feature>
<feature type="region of interest" description="Disordered" evidence="5">
    <location>
        <begin position="668"/>
        <end position="695"/>
    </location>
</feature>